<feature type="coiled-coil region" evidence="4">
    <location>
        <begin position="656"/>
        <end position="711"/>
    </location>
</feature>
<accession>A0A6J2Y6K9</accession>
<evidence type="ECO:0000313" key="7">
    <source>
        <dbReference type="Proteomes" id="UP000504635"/>
    </source>
</evidence>
<dbReference type="CTD" id="31698"/>
<dbReference type="InterPro" id="IPR011989">
    <property type="entry name" value="ARM-like"/>
</dbReference>
<dbReference type="Pfam" id="PF18770">
    <property type="entry name" value="Arm_vescicular"/>
    <property type="match status" value="1"/>
</dbReference>
<evidence type="ECO:0000256" key="5">
    <source>
        <dbReference type="SAM" id="MobiDB-lite"/>
    </source>
</evidence>
<dbReference type="GO" id="GO:0005783">
    <property type="term" value="C:endoplasmic reticulum"/>
    <property type="evidence" value="ECO:0007669"/>
    <property type="project" value="TreeGrafter"/>
</dbReference>
<dbReference type="PANTHER" id="PTHR10013:SF0">
    <property type="entry name" value="GENERAL VESICULAR TRANSPORT FACTOR P115"/>
    <property type="match status" value="1"/>
</dbReference>
<dbReference type="GO" id="GO:0048280">
    <property type="term" value="P:vesicle fusion with Golgi apparatus"/>
    <property type="evidence" value="ECO:0007669"/>
    <property type="project" value="InterPro"/>
</dbReference>
<dbReference type="GO" id="GO:0000139">
    <property type="term" value="C:Golgi membrane"/>
    <property type="evidence" value="ECO:0007669"/>
    <property type="project" value="InterPro"/>
</dbReference>
<proteinExistence type="predicted"/>
<dbReference type="GO" id="GO:0006888">
    <property type="term" value="P:endoplasmic reticulum to Golgi vesicle-mediated transport"/>
    <property type="evidence" value="ECO:0007669"/>
    <property type="project" value="TreeGrafter"/>
</dbReference>
<dbReference type="FunFam" id="1.25.10.10:FF:000394">
    <property type="entry name" value="general vesicular transport factor p115"/>
    <property type="match status" value="1"/>
</dbReference>
<organism evidence="7 8">
    <name type="scientific">Sitophilus oryzae</name>
    <name type="common">Rice weevil</name>
    <name type="synonym">Curculio oryzae</name>
    <dbReference type="NCBI Taxonomy" id="7048"/>
    <lineage>
        <taxon>Eukaryota</taxon>
        <taxon>Metazoa</taxon>
        <taxon>Ecdysozoa</taxon>
        <taxon>Arthropoda</taxon>
        <taxon>Hexapoda</taxon>
        <taxon>Insecta</taxon>
        <taxon>Pterygota</taxon>
        <taxon>Neoptera</taxon>
        <taxon>Endopterygota</taxon>
        <taxon>Coleoptera</taxon>
        <taxon>Polyphaga</taxon>
        <taxon>Cucujiformia</taxon>
        <taxon>Curculionidae</taxon>
        <taxon>Dryophthorinae</taxon>
        <taxon>Sitophilus</taxon>
    </lineage>
</organism>
<reference evidence="8" key="1">
    <citation type="submission" date="2025-08" db="UniProtKB">
        <authorList>
            <consortium name="RefSeq"/>
        </authorList>
    </citation>
    <scope>IDENTIFICATION</scope>
    <source>
        <tissue evidence="8">Gonads</tissue>
    </source>
</reference>
<feature type="domain" description="Vesicle tethering protein Uso1/P115-like head" evidence="6">
    <location>
        <begin position="350"/>
        <end position="633"/>
    </location>
</feature>
<comment type="subcellular location">
    <subcellularLocation>
        <location evidence="1">Golgi apparatus</location>
    </subcellularLocation>
</comment>
<gene>
    <name evidence="8" type="primary">LOC115884305</name>
</gene>
<dbReference type="AlphaFoldDB" id="A0A6J2Y6K9"/>
<dbReference type="GO" id="GO:0048211">
    <property type="term" value="P:Golgi vesicle docking"/>
    <property type="evidence" value="ECO:0007669"/>
    <property type="project" value="TreeGrafter"/>
</dbReference>
<evidence type="ECO:0000256" key="1">
    <source>
        <dbReference type="ARBA" id="ARBA00004555"/>
    </source>
</evidence>
<dbReference type="InterPro" id="IPR041209">
    <property type="entry name" value="P115_Arm_rpt"/>
</dbReference>
<keyword evidence="7" id="KW-1185">Reference proteome</keyword>
<evidence type="ECO:0000256" key="3">
    <source>
        <dbReference type="ARBA" id="ARBA00023054"/>
    </source>
</evidence>
<dbReference type="PANTHER" id="PTHR10013">
    <property type="entry name" value="GENERAL VESICULAR TRANSPORT FACTOR P115"/>
    <property type="match status" value="1"/>
</dbReference>
<dbReference type="SUPFAM" id="SSF48371">
    <property type="entry name" value="ARM repeat"/>
    <property type="match status" value="1"/>
</dbReference>
<dbReference type="GO" id="GO:0012507">
    <property type="term" value="C:ER to Golgi transport vesicle membrane"/>
    <property type="evidence" value="ECO:0007669"/>
    <property type="project" value="TreeGrafter"/>
</dbReference>
<dbReference type="Gene3D" id="1.25.10.10">
    <property type="entry name" value="Leucine-rich Repeat Variant"/>
    <property type="match status" value="1"/>
</dbReference>
<dbReference type="InterPro" id="IPR016024">
    <property type="entry name" value="ARM-type_fold"/>
</dbReference>
<dbReference type="Pfam" id="PF04869">
    <property type="entry name" value="Uso1_p115_head"/>
    <property type="match status" value="1"/>
</dbReference>
<dbReference type="InterPro" id="IPR006953">
    <property type="entry name" value="Vesicle_Uso1_P115_head"/>
</dbReference>
<dbReference type="GO" id="GO:0045056">
    <property type="term" value="P:transcytosis"/>
    <property type="evidence" value="ECO:0007669"/>
    <property type="project" value="TreeGrafter"/>
</dbReference>
<dbReference type="GeneID" id="115884305"/>
<dbReference type="GO" id="GO:0005795">
    <property type="term" value="C:Golgi stack"/>
    <property type="evidence" value="ECO:0007669"/>
    <property type="project" value="TreeGrafter"/>
</dbReference>
<dbReference type="KEGG" id="soy:115884305"/>
<dbReference type="InterPro" id="IPR000225">
    <property type="entry name" value="Armadillo"/>
</dbReference>
<name>A0A6J2Y6K9_SITOR</name>
<dbReference type="Proteomes" id="UP000504635">
    <property type="component" value="Unplaced"/>
</dbReference>
<keyword evidence="3 4" id="KW-0175">Coiled coil</keyword>
<protein>
    <submittedName>
        <fullName evidence="8">General vesicular transport factor p115</fullName>
    </submittedName>
</protein>
<dbReference type="GO" id="GO:0006886">
    <property type="term" value="P:intracellular protein transport"/>
    <property type="evidence" value="ECO:0007669"/>
    <property type="project" value="InterPro"/>
</dbReference>
<dbReference type="InParanoid" id="A0A6J2Y6K9"/>
<dbReference type="InterPro" id="IPR024095">
    <property type="entry name" value="Vesicle_P115"/>
</dbReference>
<sequence length="835" mass="93529">MEYFKSGLKSVLGAPPPGTQITGAETVEKLVSRVSTSTLLEDRRDACRALKAMSKQYRLEVGAQGMDILRQVLELDRNDCEITGYCLDALCNITSKEVFEDENQSNMNMAVNVGEQFSEMFLKNQENVSLVLSFLDEYDFRVRWPAVKLLTSLTTCKLKEIQDIILVSPMGVSKLMDLLSDNREVIRNDALLLLINLTKSNANIQKIVAFENAFDKLLNIITEEGYTDGGIVVEDCLLLMLNLLKNNTSNINFFKEGSYIQKLAPMFILPDNLEEVGWSPQKISNFHCVLQLVRTLVSPNNPAQIITSCQKTLRDAGLLESLCNILMASGVPADILTETINTVAEVIRGNLTNQEFFANVLAPSNPPRPALVVLIMSMVNEKQPFALRCAVLYCFECFLYKNEIGQDLVVQTLLPSSTGNTTVTAGQLLCSGLFSNDSLSNWFSAVALSHCLIENPAQKEQLLRVLLATNLGAQPVTLLNQCGVFLQHTSKLQAKLGILMLLSMWMAHCPAAVKIFLNVPGAMAFLTAQTSASEFDNNEELLQGLCAFIMGLCVLFNDNTVQNYSKENLSQLIEKRVCIETYCKKLNEISRHEVYAKAAKQPQIKAKHSSELLLEFEFCKLFKVMEGLIIQALGVQRDLSNGISELSLSEHENALLLQYKELIRDQDKKLQDLQRKFNHLQKECNDLQTQVEELQQTNTQLVDQNTLLKVQLSTANTSHVTNIIHEVKSMSPESAEPYPVFIHGNNDLLLDRIKKLEADNERLEKVESELAEKTSELESYQRDQDDLLELLTAQDTKLNKFKERLRQLGALSRSDESSSDLSDNDNDRDSGPSLL</sequence>
<evidence type="ECO:0000259" key="6">
    <source>
        <dbReference type="Pfam" id="PF04869"/>
    </source>
</evidence>
<feature type="coiled-coil region" evidence="4">
    <location>
        <begin position="746"/>
        <end position="790"/>
    </location>
</feature>
<keyword evidence="2" id="KW-0333">Golgi apparatus</keyword>
<evidence type="ECO:0000313" key="8">
    <source>
        <dbReference type="RefSeq" id="XP_030758704.1"/>
    </source>
</evidence>
<evidence type="ECO:0000256" key="4">
    <source>
        <dbReference type="SAM" id="Coils"/>
    </source>
</evidence>
<dbReference type="OrthoDB" id="198977at2759"/>
<feature type="compositionally biased region" description="Basic and acidic residues" evidence="5">
    <location>
        <begin position="825"/>
        <end position="835"/>
    </location>
</feature>
<dbReference type="RefSeq" id="XP_030758704.1">
    <property type="nucleotide sequence ID" value="XM_030902844.1"/>
</dbReference>
<dbReference type="FunCoup" id="A0A6J2Y6K9">
    <property type="interactions" value="2048"/>
</dbReference>
<evidence type="ECO:0000256" key="2">
    <source>
        <dbReference type="ARBA" id="ARBA00023034"/>
    </source>
</evidence>
<dbReference type="SMART" id="SM00185">
    <property type="entry name" value="ARM"/>
    <property type="match status" value="3"/>
</dbReference>
<feature type="region of interest" description="Disordered" evidence="5">
    <location>
        <begin position="809"/>
        <end position="835"/>
    </location>
</feature>